<dbReference type="Proteomes" id="UP000605992">
    <property type="component" value="Unassembled WGS sequence"/>
</dbReference>
<dbReference type="InterPro" id="IPR006218">
    <property type="entry name" value="DAHP1/KDSA"/>
</dbReference>
<dbReference type="InterPro" id="IPR006268">
    <property type="entry name" value="DAHP_syn_2"/>
</dbReference>
<dbReference type="Gene3D" id="3.20.20.70">
    <property type="entry name" value="Aldolase class I"/>
    <property type="match status" value="1"/>
</dbReference>
<dbReference type="PANTHER" id="PTHR43018">
    <property type="entry name" value="PHOSPHO-2-DEHYDRO-3-DEOXYHEPTONATE ALDOLASE"/>
    <property type="match status" value="1"/>
</dbReference>
<reference evidence="3" key="1">
    <citation type="submission" date="2021-01" db="EMBL/GenBank/DDBJ databases">
        <title>Whole genome shotgun sequence of Planotetraspora thailandica NBRC 104271.</title>
        <authorList>
            <person name="Komaki H."/>
            <person name="Tamura T."/>
        </authorList>
    </citation>
    <scope>NUCLEOTIDE SEQUENCE</scope>
    <source>
        <strain evidence="3">NBRC 104271</strain>
    </source>
</reference>
<name>A0A8J3XVV9_9ACTN</name>
<dbReference type="SUPFAM" id="SSF51569">
    <property type="entry name" value="Aldolase"/>
    <property type="match status" value="1"/>
</dbReference>
<evidence type="ECO:0000259" key="2">
    <source>
        <dbReference type="Pfam" id="PF00793"/>
    </source>
</evidence>
<feature type="domain" description="DAHP synthetase I/KDSA" evidence="2">
    <location>
        <begin position="90"/>
        <end position="320"/>
    </location>
</feature>
<organism evidence="3 4">
    <name type="scientific">Planotetraspora thailandica</name>
    <dbReference type="NCBI Taxonomy" id="487172"/>
    <lineage>
        <taxon>Bacteria</taxon>
        <taxon>Bacillati</taxon>
        <taxon>Actinomycetota</taxon>
        <taxon>Actinomycetes</taxon>
        <taxon>Streptosporangiales</taxon>
        <taxon>Streptosporangiaceae</taxon>
        <taxon>Planotetraspora</taxon>
    </lineage>
</organism>
<dbReference type="Pfam" id="PF00793">
    <property type="entry name" value="DAHP_synth_1"/>
    <property type="match status" value="1"/>
</dbReference>
<dbReference type="InterPro" id="IPR013785">
    <property type="entry name" value="Aldolase_TIM"/>
</dbReference>
<evidence type="ECO:0000256" key="1">
    <source>
        <dbReference type="ARBA" id="ARBA00022679"/>
    </source>
</evidence>
<evidence type="ECO:0000313" key="4">
    <source>
        <dbReference type="Proteomes" id="UP000605992"/>
    </source>
</evidence>
<dbReference type="NCBIfam" id="NF009239">
    <property type="entry name" value="PRK12595.1"/>
    <property type="match status" value="1"/>
</dbReference>
<keyword evidence="1" id="KW-0808">Transferase</keyword>
<protein>
    <submittedName>
        <fullName evidence="3">3-deoxy-7-phosphoheptulonate synthase</fullName>
    </submittedName>
</protein>
<dbReference type="PANTHER" id="PTHR43018:SF1">
    <property type="entry name" value="PROTEIN AROA(G)"/>
    <property type="match status" value="1"/>
</dbReference>
<dbReference type="GO" id="GO:0009073">
    <property type="term" value="P:aromatic amino acid family biosynthetic process"/>
    <property type="evidence" value="ECO:0007669"/>
    <property type="project" value="InterPro"/>
</dbReference>
<evidence type="ECO:0000313" key="3">
    <source>
        <dbReference type="EMBL" id="GII54395.1"/>
    </source>
</evidence>
<dbReference type="NCBIfam" id="TIGR01361">
    <property type="entry name" value="DAHP_synth_Bsub"/>
    <property type="match status" value="1"/>
</dbReference>
<keyword evidence="4" id="KW-1185">Reference proteome</keyword>
<dbReference type="RefSeq" id="WP_239119011.1">
    <property type="nucleotide sequence ID" value="NZ_BOOR01000017.1"/>
</dbReference>
<dbReference type="NCBIfam" id="NF006421">
    <property type="entry name" value="PRK08673.1"/>
    <property type="match status" value="1"/>
</dbReference>
<proteinExistence type="predicted"/>
<dbReference type="AlphaFoldDB" id="A0A8J3XVV9"/>
<gene>
    <name evidence="3" type="ORF">Pth03_27840</name>
</gene>
<dbReference type="EMBL" id="BOOR01000017">
    <property type="protein sequence ID" value="GII54395.1"/>
    <property type="molecule type" value="Genomic_DNA"/>
</dbReference>
<accession>A0A8J3XVV9</accession>
<sequence>MPSSEMLHVFQPTVEVPELNEWLALLSSRGADSSLMWLGATPVIVTTETATIPAPPRLARPVVTVPSGDGVRLGRRELRPEGTVVSIGPAKIGDGSVAIFAGPCAVESSEQMEDVARAVAGRGVVGLRGGAFKPRTSPYSFQGLKWSGLEMLEEVRLKTGLPILTEVVDTRHVASVAEVADALQIGARNMQNFELLREVGAAGRPVVLKRGFGCTVDEVLGAAEYILATGNDQVILCERGIRTFEQATRFTLDISAVALFKQRSHLPVMVDPSHSTGLPKLVEPVALAAVAAGADALLVDVHTQPEKALCDGAQALRPSGFRELVGRLEMLALGLGRNVSVVVDVDVRDAPVAQSA</sequence>
<dbReference type="GO" id="GO:0016740">
    <property type="term" value="F:transferase activity"/>
    <property type="evidence" value="ECO:0007669"/>
    <property type="project" value="UniProtKB-KW"/>
</dbReference>
<dbReference type="GO" id="GO:0016832">
    <property type="term" value="F:aldehyde-lyase activity"/>
    <property type="evidence" value="ECO:0007669"/>
    <property type="project" value="InterPro"/>
</dbReference>
<dbReference type="InterPro" id="IPR052899">
    <property type="entry name" value="Class-I_DAHP_synthase"/>
</dbReference>
<comment type="caution">
    <text evidence="3">The sequence shown here is derived from an EMBL/GenBank/DDBJ whole genome shotgun (WGS) entry which is preliminary data.</text>
</comment>